<sequence>MSASPMARQAYSHATAIPTRKILVTDASQMPDVYSQTPGGTLYSTTPGGTRLIYERSFMMNLKSSPLSQTPPKNVPTCLLRGQPNTPFPKKPSPVSRSPPKMDDQEQFIMDL</sequence>
<dbReference type="InParanoid" id="A0A7R8YNE8"/>
<name>A0A7R8YNE8_HERIL</name>
<evidence type="ECO:0000256" key="1">
    <source>
        <dbReference type="ARBA" id="ARBA00005480"/>
    </source>
</evidence>
<keyword evidence="3" id="KW-0652">Protein synthesis inhibitor</keyword>
<keyword evidence="6" id="KW-1185">Reference proteome</keyword>
<feature type="region of interest" description="Disordered" evidence="4">
    <location>
        <begin position="63"/>
        <end position="112"/>
    </location>
</feature>
<comment type="similarity">
    <text evidence="1">Belongs to the eIF4E-binding protein family.</text>
</comment>
<proteinExistence type="inferred from homology"/>
<dbReference type="AlphaFoldDB" id="A0A7R8YNE8"/>
<evidence type="ECO:0000256" key="3">
    <source>
        <dbReference type="ARBA" id="ARBA00023193"/>
    </source>
</evidence>
<organism evidence="5 6">
    <name type="scientific">Hermetia illucens</name>
    <name type="common">Black soldier fly</name>
    <dbReference type="NCBI Taxonomy" id="343691"/>
    <lineage>
        <taxon>Eukaryota</taxon>
        <taxon>Metazoa</taxon>
        <taxon>Ecdysozoa</taxon>
        <taxon>Arthropoda</taxon>
        <taxon>Hexapoda</taxon>
        <taxon>Insecta</taxon>
        <taxon>Pterygota</taxon>
        <taxon>Neoptera</taxon>
        <taxon>Endopterygota</taxon>
        <taxon>Diptera</taxon>
        <taxon>Brachycera</taxon>
        <taxon>Stratiomyomorpha</taxon>
        <taxon>Stratiomyidae</taxon>
        <taxon>Hermetiinae</taxon>
        <taxon>Hermetia</taxon>
    </lineage>
</organism>
<dbReference type="PANTHER" id="PTHR12669:SF12">
    <property type="entry name" value="EUKARYOTIC TRANSLATION INITIATION FACTOR 4E-BINDING PROTEIN"/>
    <property type="match status" value="1"/>
</dbReference>
<dbReference type="EMBL" id="LR899009">
    <property type="protein sequence ID" value="CAD7079186.1"/>
    <property type="molecule type" value="Genomic_DNA"/>
</dbReference>
<dbReference type="PANTHER" id="PTHR12669">
    <property type="entry name" value="EUKARYOTIC TRANSLATION INITIATION FACTOR 4E-BINDING PROTEIN"/>
    <property type="match status" value="1"/>
</dbReference>
<evidence type="ECO:0008006" key="7">
    <source>
        <dbReference type="Google" id="ProtNLM"/>
    </source>
</evidence>
<dbReference type="FunCoup" id="A0A7R8YNE8">
    <property type="interactions" value="73"/>
</dbReference>
<evidence type="ECO:0000256" key="4">
    <source>
        <dbReference type="SAM" id="MobiDB-lite"/>
    </source>
</evidence>
<keyword evidence="2" id="KW-0810">Translation regulation</keyword>
<reference evidence="5 6" key="1">
    <citation type="submission" date="2020-11" db="EMBL/GenBank/DDBJ databases">
        <authorList>
            <person name="Wallbank WR R."/>
            <person name="Pardo Diaz C."/>
            <person name="Kozak K."/>
            <person name="Martin S."/>
            <person name="Jiggins C."/>
            <person name="Moest M."/>
            <person name="Warren A I."/>
            <person name="Generalovic N T."/>
            <person name="Byers J.R.P. K."/>
            <person name="Montejo-Kovacevich G."/>
            <person name="Yen C E."/>
        </authorList>
    </citation>
    <scope>NUCLEOTIDE SEQUENCE [LARGE SCALE GENOMIC DNA]</scope>
</reference>
<dbReference type="GO" id="GO:0008190">
    <property type="term" value="F:eukaryotic initiation factor 4E binding"/>
    <property type="evidence" value="ECO:0007669"/>
    <property type="project" value="InterPro"/>
</dbReference>
<dbReference type="GO" id="GO:0045947">
    <property type="term" value="P:negative regulation of translational initiation"/>
    <property type="evidence" value="ECO:0007669"/>
    <property type="project" value="InterPro"/>
</dbReference>
<evidence type="ECO:0000313" key="5">
    <source>
        <dbReference type="EMBL" id="CAD7079186.1"/>
    </source>
</evidence>
<dbReference type="OrthoDB" id="19729at2759"/>
<protein>
    <recommendedName>
        <fullName evidence="7">Eukaryotic translation initiation factor 4E binding protein</fullName>
    </recommendedName>
</protein>
<evidence type="ECO:0000256" key="2">
    <source>
        <dbReference type="ARBA" id="ARBA00022845"/>
    </source>
</evidence>
<accession>A0A7R8YNE8</accession>
<dbReference type="OMA" id="PMMTRKI"/>
<dbReference type="GO" id="GO:0005737">
    <property type="term" value="C:cytoplasm"/>
    <property type="evidence" value="ECO:0007669"/>
    <property type="project" value="TreeGrafter"/>
</dbReference>
<feature type="compositionally biased region" description="Polar residues" evidence="4">
    <location>
        <begin position="63"/>
        <end position="72"/>
    </location>
</feature>
<evidence type="ECO:0000313" key="6">
    <source>
        <dbReference type="Proteomes" id="UP000594454"/>
    </source>
</evidence>
<dbReference type="Proteomes" id="UP000594454">
    <property type="component" value="Chromosome 1"/>
</dbReference>
<dbReference type="Pfam" id="PF05456">
    <property type="entry name" value="eIF_4EBP"/>
    <property type="match status" value="1"/>
</dbReference>
<dbReference type="InterPro" id="IPR008606">
    <property type="entry name" value="EIF4EBP"/>
</dbReference>
<gene>
    <name evidence="5" type="ORF">HERILL_LOCUS2415</name>
</gene>